<dbReference type="VEuPathDB" id="FungiDB:SeMB42_g07945"/>
<dbReference type="Proteomes" id="UP000317494">
    <property type="component" value="Unassembled WGS sequence"/>
</dbReference>
<evidence type="ECO:0000313" key="2">
    <source>
        <dbReference type="EMBL" id="TPX30252.1"/>
    </source>
</evidence>
<organism evidence="2 3">
    <name type="scientific">Synchytrium endobioticum</name>
    <dbReference type="NCBI Taxonomy" id="286115"/>
    <lineage>
        <taxon>Eukaryota</taxon>
        <taxon>Fungi</taxon>
        <taxon>Fungi incertae sedis</taxon>
        <taxon>Chytridiomycota</taxon>
        <taxon>Chytridiomycota incertae sedis</taxon>
        <taxon>Chytridiomycetes</taxon>
        <taxon>Synchytriales</taxon>
        <taxon>Synchytriaceae</taxon>
        <taxon>Synchytrium</taxon>
    </lineage>
</organism>
<gene>
    <name evidence="2" type="ORF">SeMB42_g07945</name>
</gene>
<comment type="caution">
    <text evidence="2">The sequence shown here is derived from an EMBL/GenBank/DDBJ whole genome shotgun (WGS) entry which is preliminary data.</text>
</comment>
<accession>A0A507BR46</accession>
<proteinExistence type="predicted"/>
<name>A0A507BR46_9FUNG</name>
<protein>
    <submittedName>
        <fullName evidence="2">Uncharacterized protein</fullName>
    </submittedName>
</protein>
<evidence type="ECO:0000256" key="1">
    <source>
        <dbReference type="SAM" id="MobiDB-lite"/>
    </source>
</evidence>
<evidence type="ECO:0000313" key="3">
    <source>
        <dbReference type="Proteomes" id="UP000317494"/>
    </source>
</evidence>
<dbReference type="AlphaFoldDB" id="A0A507BR46"/>
<keyword evidence="3" id="KW-1185">Reference proteome</keyword>
<sequence>MLASGRDPIILPFPRHDMTIRSCKGARCDTGSSSTSLKSSSRKNLEIDDPCSRKNGSFDLKHESASTGGSDGGCGVVSRDDQSSSTSGSRNDGVHAVAAGSTGIVQQPRVLELRVQPYKPQGVVGINLAGDPLAGHYSNISPYVKRVKALGLKGEDWYTTVEMGDTYGTPRTPDVAETLFG</sequence>
<feature type="region of interest" description="Disordered" evidence="1">
    <location>
        <begin position="24"/>
        <end position="94"/>
    </location>
</feature>
<feature type="compositionally biased region" description="Basic and acidic residues" evidence="1">
    <location>
        <begin position="43"/>
        <end position="52"/>
    </location>
</feature>
<reference evidence="2 3" key="1">
    <citation type="journal article" date="2019" name="Sci. Rep.">
        <title>Comparative genomics of chytrid fungi reveal insights into the obligate biotrophic and pathogenic lifestyle of Synchytrium endobioticum.</title>
        <authorList>
            <person name="van de Vossenberg B.T.L.H."/>
            <person name="Warris S."/>
            <person name="Nguyen H.D.T."/>
            <person name="van Gent-Pelzer M.P.E."/>
            <person name="Joly D.L."/>
            <person name="van de Geest H.C."/>
            <person name="Bonants P.J.M."/>
            <person name="Smith D.S."/>
            <person name="Levesque C.A."/>
            <person name="van der Lee T.A.J."/>
        </authorList>
    </citation>
    <scope>NUCLEOTIDE SEQUENCE [LARGE SCALE GENOMIC DNA]</scope>
    <source>
        <strain evidence="2 3">MB42</strain>
    </source>
</reference>
<dbReference type="EMBL" id="QEAN01000702">
    <property type="protein sequence ID" value="TPX30252.1"/>
    <property type="molecule type" value="Genomic_DNA"/>
</dbReference>